<dbReference type="GO" id="GO:0003676">
    <property type="term" value="F:nucleic acid binding"/>
    <property type="evidence" value="ECO:0007669"/>
    <property type="project" value="InterPro"/>
</dbReference>
<accession>A0A1U7ZKE6</accession>
<dbReference type="GeneID" id="104591232"/>
<dbReference type="OMA" id="WETLEHR"/>
<reference evidence="3 4" key="1">
    <citation type="submission" date="2025-04" db="UniProtKB">
        <authorList>
            <consortium name="RefSeq"/>
        </authorList>
    </citation>
    <scope>IDENTIFICATION</scope>
</reference>
<dbReference type="AlphaFoldDB" id="A0A1U7ZKE6"/>
<dbReference type="PANTHER" id="PTHR47481">
    <property type="match status" value="1"/>
</dbReference>
<protein>
    <submittedName>
        <fullName evidence="3 4">Uncharacterized protein LOC104591232</fullName>
    </submittedName>
</protein>
<dbReference type="eggNOG" id="KOG0017">
    <property type="taxonomic scope" value="Eukaryota"/>
</dbReference>
<feature type="compositionally biased region" description="Polar residues" evidence="1">
    <location>
        <begin position="99"/>
        <end position="109"/>
    </location>
</feature>
<sequence>MSICKNSKQSVINWQPVDPLCQKDELQIYILDGLPQSYRPFAATIRGRSRTESVTLEELHDLLTGEELSLAEDIASEPTSAFNANKTARSPQYGKGPNNGRSHQQQQDFDTTKRPHLGRNNNNSPKSQFPLPNNSGRVHTFDSRPSMPSNRPICQICNKTGHIALDCFQRLNLSFQGRQPPEKLMAMAAAARDALDDTTWYSDTGASHHITPDLGNISHSSPEYSGSDEVQAGKGHGLGQSIGCDPSSQSN</sequence>
<dbReference type="Proteomes" id="UP000189703">
    <property type="component" value="Unplaced"/>
</dbReference>
<proteinExistence type="predicted"/>
<dbReference type="PANTHER" id="PTHR47481:SF28">
    <property type="entry name" value="RETROTRANSPOSON COPIA-LIKE N-TERMINAL DOMAIN-CONTAINING PROTEIN"/>
    <property type="match status" value="1"/>
</dbReference>
<evidence type="ECO:0000313" key="4">
    <source>
        <dbReference type="RefSeq" id="XP_010248330.1"/>
    </source>
</evidence>
<evidence type="ECO:0000313" key="3">
    <source>
        <dbReference type="RefSeq" id="XP_010248327.1"/>
    </source>
</evidence>
<feature type="region of interest" description="Disordered" evidence="1">
    <location>
        <begin position="208"/>
        <end position="251"/>
    </location>
</feature>
<evidence type="ECO:0000313" key="2">
    <source>
        <dbReference type="Proteomes" id="UP000189703"/>
    </source>
</evidence>
<dbReference type="GO" id="GO:0008270">
    <property type="term" value="F:zinc ion binding"/>
    <property type="evidence" value="ECO:0007669"/>
    <property type="project" value="InterPro"/>
</dbReference>
<feature type="compositionally biased region" description="Polar residues" evidence="1">
    <location>
        <begin position="78"/>
        <end position="90"/>
    </location>
</feature>
<gene>
    <name evidence="3 4" type="primary">LOC104591232</name>
</gene>
<keyword evidence="2" id="KW-1185">Reference proteome</keyword>
<evidence type="ECO:0000256" key="1">
    <source>
        <dbReference type="SAM" id="MobiDB-lite"/>
    </source>
</evidence>
<dbReference type="RefSeq" id="XP_010248330.1">
    <property type="nucleotide sequence ID" value="XM_010250028.1"/>
</dbReference>
<dbReference type="OrthoDB" id="1845088at2759"/>
<feature type="region of interest" description="Disordered" evidence="1">
    <location>
        <begin position="78"/>
        <end position="148"/>
    </location>
</feature>
<dbReference type="InterPro" id="IPR036875">
    <property type="entry name" value="Znf_CCHC_sf"/>
</dbReference>
<dbReference type="SUPFAM" id="SSF57756">
    <property type="entry name" value="Retrovirus zinc finger-like domains"/>
    <property type="match status" value="1"/>
</dbReference>
<name>A0A1U7ZKE6_NELNU</name>
<dbReference type="KEGG" id="nnu:104591232"/>
<feature type="compositionally biased region" description="Polar residues" evidence="1">
    <location>
        <begin position="119"/>
        <end position="137"/>
    </location>
</feature>
<organism evidence="2 3">
    <name type="scientific">Nelumbo nucifera</name>
    <name type="common">Sacred lotus</name>
    <dbReference type="NCBI Taxonomy" id="4432"/>
    <lineage>
        <taxon>Eukaryota</taxon>
        <taxon>Viridiplantae</taxon>
        <taxon>Streptophyta</taxon>
        <taxon>Embryophyta</taxon>
        <taxon>Tracheophyta</taxon>
        <taxon>Spermatophyta</taxon>
        <taxon>Magnoliopsida</taxon>
        <taxon>Proteales</taxon>
        <taxon>Nelumbonaceae</taxon>
        <taxon>Nelumbo</taxon>
    </lineage>
</organism>
<dbReference type="RefSeq" id="XP_010248327.1">
    <property type="nucleotide sequence ID" value="XM_010250025.1"/>
</dbReference>